<comment type="similarity">
    <text evidence="4 15 16">Belongs to the cullin family.</text>
</comment>
<evidence type="ECO:0000256" key="1">
    <source>
        <dbReference type="ARBA" id="ARBA00004123"/>
    </source>
</evidence>
<evidence type="ECO:0000256" key="16">
    <source>
        <dbReference type="RuleBase" id="RU003829"/>
    </source>
</evidence>
<keyword evidence="6" id="KW-1017">Isopeptide bond</keyword>
<dbReference type="Proteomes" id="UP001374579">
    <property type="component" value="Unassembled WGS sequence"/>
</dbReference>
<dbReference type="PROSITE" id="PS01256">
    <property type="entry name" value="CULLIN_1"/>
    <property type="match status" value="1"/>
</dbReference>
<dbReference type="SUPFAM" id="SSF46785">
    <property type="entry name" value="Winged helix' DNA-binding domain"/>
    <property type="match status" value="1"/>
</dbReference>
<dbReference type="Pfam" id="PF10557">
    <property type="entry name" value="Cullin_Nedd8"/>
    <property type="match status" value="1"/>
</dbReference>
<dbReference type="GO" id="GO:0016567">
    <property type="term" value="P:protein ubiquitination"/>
    <property type="evidence" value="ECO:0007669"/>
    <property type="project" value="UniProtKB-ARBA"/>
</dbReference>
<dbReference type="GO" id="GO:0031465">
    <property type="term" value="C:Cul4B-RING E3 ubiquitin ligase complex"/>
    <property type="evidence" value="ECO:0007669"/>
    <property type="project" value="UniProtKB-ARBA"/>
</dbReference>
<dbReference type="PANTHER" id="PTHR11932">
    <property type="entry name" value="CULLIN"/>
    <property type="match status" value="1"/>
</dbReference>
<dbReference type="SMART" id="SM00182">
    <property type="entry name" value="CULLIN"/>
    <property type="match status" value="1"/>
</dbReference>
<gene>
    <name evidence="19" type="ORF">V1264_010221</name>
</gene>
<evidence type="ECO:0000256" key="13">
    <source>
        <dbReference type="ARBA" id="ARBA00023306"/>
    </source>
</evidence>
<dbReference type="InterPro" id="IPR036388">
    <property type="entry name" value="WH-like_DNA-bd_sf"/>
</dbReference>
<evidence type="ECO:0000256" key="2">
    <source>
        <dbReference type="ARBA" id="ARBA00004496"/>
    </source>
</evidence>
<accession>A0AAN9G001</accession>
<dbReference type="FunFam" id="1.20.1310.10:FF:000004">
    <property type="entry name" value="Cullin 4B"/>
    <property type="match status" value="1"/>
</dbReference>
<evidence type="ECO:0000313" key="19">
    <source>
        <dbReference type="EMBL" id="KAK7090423.1"/>
    </source>
</evidence>
<evidence type="ECO:0000256" key="4">
    <source>
        <dbReference type="ARBA" id="ARBA00006019"/>
    </source>
</evidence>
<dbReference type="InterPro" id="IPR059120">
    <property type="entry name" value="Cullin-like_AB"/>
</dbReference>
<feature type="region of interest" description="Disordered" evidence="17">
    <location>
        <begin position="1"/>
        <end position="48"/>
    </location>
</feature>
<organism evidence="19 20">
    <name type="scientific">Littorina saxatilis</name>
    <dbReference type="NCBI Taxonomy" id="31220"/>
    <lineage>
        <taxon>Eukaryota</taxon>
        <taxon>Metazoa</taxon>
        <taxon>Spiralia</taxon>
        <taxon>Lophotrochozoa</taxon>
        <taxon>Mollusca</taxon>
        <taxon>Gastropoda</taxon>
        <taxon>Caenogastropoda</taxon>
        <taxon>Littorinimorpha</taxon>
        <taxon>Littorinoidea</taxon>
        <taxon>Littorinidae</taxon>
        <taxon>Littorina</taxon>
    </lineage>
</organism>
<keyword evidence="13" id="KW-0131">Cell cycle</keyword>
<dbReference type="GO" id="GO:0005634">
    <property type="term" value="C:nucleus"/>
    <property type="evidence" value="ECO:0007669"/>
    <property type="project" value="UniProtKB-SubCell"/>
</dbReference>
<sequence length="801" mass="92727">MPLSSANKRALSEENKGEPALTSKRSRTESKNRELDEPESCATMTEPQKKANFSALSGNGISRHASPLANAKPGAAKKLVIKNFKEKPQIPENFEEQTWLKLAEAVGAIQRSCAIRYSLEELYQAVENMCSYKMAAGLYQQLQSACMKHVRANLQQFLGDTYDHEQFLKMMSNCWQAHCRQMIMIRSIFLFLDRTYVLQTSSILSIWDMGLDLFRTHIISHRTVEARTVDGLLNLIERERAGETVNRQLLKNLLRMLTDLQIYQEAFEKKFLEATERLYSAEGQRLMQERDVPEYLAHVDKRLNEENERLLHYLDSSTKKPLISCVEKQLLEQHLAQILQKGLTQLLDENRIADLTLMNQLFSRVKDGLKELCTAFSSYIKNTGRLIVVNPSNDAEKDKDMVQNLLDFKDKLDNIIEVCFAQNPKFVNAMKEAFENFINQRQNKPAELIAKYVDSKLRAGNKEATEEELEKLLDKIMVLFRFIHGKDVFEAFYKKDLAKRLLVGKSASVDAEKSMLSKLKQECGGGFTSKLEGMFKDMELSKDIVLAFKQHQQYLDASQAIDLTVNILTMGYWPTYPPCEVLLPSEMVYLQEVFKKFYLGKHSGRKLQWQPTLGHCVLKAEFNSFGVRKELQVSLFQTLCLLLFNENNEYTYQEIKTATGIEDSELRRTLQSLACGKARVLHKTPKGKDVEDGDKFQFNDEFKHKLYRIKINQIQMKETQEENTSTTERVFHDRQYQVDAAIVRIMKMRKTLTHNLLISELYNQLKFPVKPADLKKRIESLIDREYMERDKDNPNTYHYVA</sequence>
<proteinExistence type="inferred from homology"/>
<dbReference type="SUPFAM" id="SSF74788">
    <property type="entry name" value="Cullin repeat-like"/>
    <property type="match status" value="1"/>
</dbReference>
<evidence type="ECO:0000313" key="20">
    <source>
        <dbReference type="Proteomes" id="UP001374579"/>
    </source>
</evidence>
<dbReference type="InterPro" id="IPR036317">
    <property type="entry name" value="Cullin_homology_sf"/>
</dbReference>
<dbReference type="Gene3D" id="1.10.10.10">
    <property type="entry name" value="Winged helix-like DNA-binding domain superfamily/Winged helix DNA-binding domain"/>
    <property type="match status" value="1"/>
</dbReference>
<keyword evidence="9" id="KW-0833">Ubl conjugation pathway</keyword>
<dbReference type="GO" id="GO:0006281">
    <property type="term" value="P:DNA repair"/>
    <property type="evidence" value="ECO:0007669"/>
    <property type="project" value="UniProtKB-KW"/>
</dbReference>
<feature type="compositionally biased region" description="Basic and acidic residues" evidence="17">
    <location>
        <begin position="26"/>
        <end position="35"/>
    </location>
</feature>
<dbReference type="InterPro" id="IPR036390">
    <property type="entry name" value="WH_DNA-bd_sf"/>
</dbReference>
<dbReference type="GO" id="GO:0006511">
    <property type="term" value="P:ubiquitin-dependent protein catabolic process"/>
    <property type="evidence" value="ECO:0007669"/>
    <property type="project" value="InterPro"/>
</dbReference>
<dbReference type="PROSITE" id="PS50069">
    <property type="entry name" value="CULLIN_2"/>
    <property type="match status" value="1"/>
</dbReference>
<evidence type="ECO:0000256" key="12">
    <source>
        <dbReference type="ARBA" id="ARBA00023242"/>
    </source>
</evidence>
<evidence type="ECO:0000256" key="5">
    <source>
        <dbReference type="ARBA" id="ARBA00022490"/>
    </source>
</evidence>
<keyword evidence="8" id="KW-0227">DNA damage</keyword>
<dbReference type="FunFam" id="3.30.230.130:FF:000001">
    <property type="entry name" value="Cullin 4A"/>
    <property type="match status" value="1"/>
</dbReference>
<dbReference type="GO" id="GO:0005737">
    <property type="term" value="C:cytoplasm"/>
    <property type="evidence" value="ECO:0007669"/>
    <property type="project" value="UniProtKB-SubCell"/>
</dbReference>
<dbReference type="FunFam" id="1.20.1310.10:FF:000008">
    <property type="entry name" value="Cullin 4B"/>
    <property type="match status" value="1"/>
</dbReference>
<keyword evidence="11" id="KW-0234">DNA repair</keyword>
<dbReference type="GO" id="GO:0042254">
    <property type="term" value="P:ribosome biogenesis"/>
    <property type="evidence" value="ECO:0007669"/>
    <property type="project" value="UniProtKB-ARBA"/>
</dbReference>
<comment type="pathway">
    <text evidence="3">Protein modification; protein ubiquitination.</text>
</comment>
<reference evidence="19 20" key="1">
    <citation type="submission" date="2024-02" db="EMBL/GenBank/DDBJ databases">
        <title>Chromosome-scale genome assembly of the rough periwinkle Littorina saxatilis.</title>
        <authorList>
            <person name="De Jode A."/>
            <person name="Faria R."/>
            <person name="Formenti G."/>
            <person name="Sims Y."/>
            <person name="Smith T.P."/>
            <person name="Tracey A."/>
            <person name="Wood J.M.D."/>
            <person name="Zagrodzka Z.B."/>
            <person name="Johannesson K."/>
            <person name="Butlin R.K."/>
            <person name="Leder E.H."/>
        </authorList>
    </citation>
    <scope>NUCLEOTIDE SEQUENCE [LARGE SCALE GENOMIC DNA]</scope>
    <source>
        <strain evidence="19">Snail1</strain>
        <tissue evidence="19">Muscle</tissue>
    </source>
</reference>
<dbReference type="Pfam" id="PF00888">
    <property type="entry name" value="Cullin"/>
    <property type="match status" value="1"/>
</dbReference>
<dbReference type="GO" id="GO:0031464">
    <property type="term" value="C:Cul4A-RING E3 ubiquitin ligase complex"/>
    <property type="evidence" value="ECO:0007669"/>
    <property type="project" value="UniProtKB-ARBA"/>
</dbReference>
<dbReference type="Pfam" id="PF26557">
    <property type="entry name" value="Cullin_AB"/>
    <property type="match status" value="1"/>
</dbReference>
<dbReference type="GO" id="GO:0031625">
    <property type="term" value="F:ubiquitin protein ligase binding"/>
    <property type="evidence" value="ECO:0007669"/>
    <property type="project" value="InterPro"/>
</dbReference>
<dbReference type="InterPro" id="IPR016157">
    <property type="entry name" value="Cullin_CS"/>
</dbReference>
<dbReference type="SUPFAM" id="SSF75632">
    <property type="entry name" value="Cullin homology domain"/>
    <property type="match status" value="1"/>
</dbReference>
<dbReference type="InterPro" id="IPR001373">
    <property type="entry name" value="Cullin_N"/>
</dbReference>
<dbReference type="InterPro" id="IPR019559">
    <property type="entry name" value="Cullin_neddylation_domain"/>
</dbReference>
<protein>
    <recommendedName>
        <fullName evidence="14">Cullin-4B</fullName>
    </recommendedName>
</protein>
<dbReference type="InterPro" id="IPR045093">
    <property type="entry name" value="Cullin"/>
</dbReference>
<comment type="subcellular location">
    <subcellularLocation>
        <location evidence="2">Cytoplasm</location>
    </subcellularLocation>
    <subcellularLocation>
        <location evidence="1">Nucleus</location>
    </subcellularLocation>
</comment>
<name>A0AAN9G001_9CAEN</name>
<evidence type="ECO:0000256" key="14">
    <source>
        <dbReference type="ARBA" id="ARBA00068305"/>
    </source>
</evidence>
<evidence type="ECO:0000256" key="6">
    <source>
        <dbReference type="ARBA" id="ARBA00022499"/>
    </source>
</evidence>
<dbReference type="FunFam" id="1.20.1310.10:FF:000059">
    <property type="entry name" value="Cullin-4B"/>
    <property type="match status" value="1"/>
</dbReference>
<dbReference type="FunFam" id="1.20.1310.10:FF:000003">
    <property type="entry name" value="Cullin 4A"/>
    <property type="match status" value="1"/>
</dbReference>
<feature type="domain" description="Cullin family profile" evidence="18">
    <location>
        <begin position="444"/>
        <end position="674"/>
    </location>
</feature>
<evidence type="ECO:0000256" key="9">
    <source>
        <dbReference type="ARBA" id="ARBA00022786"/>
    </source>
</evidence>
<dbReference type="Gene3D" id="1.20.1310.10">
    <property type="entry name" value="Cullin Repeats"/>
    <property type="match status" value="4"/>
</dbReference>
<dbReference type="AlphaFoldDB" id="A0AAN9G001"/>
<dbReference type="Gene3D" id="3.30.230.130">
    <property type="entry name" value="Cullin, Chain C, Domain 2"/>
    <property type="match status" value="1"/>
</dbReference>
<dbReference type="EMBL" id="JBAMIC010000024">
    <property type="protein sequence ID" value="KAK7090423.1"/>
    <property type="molecule type" value="Genomic_DNA"/>
</dbReference>
<evidence type="ECO:0000256" key="10">
    <source>
        <dbReference type="ARBA" id="ARBA00022843"/>
    </source>
</evidence>
<keyword evidence="5" id="KW-0963">Cytoplasm</keyword>
<evidence type="ECO:0000256" key="11">
    <source>
        <dbReference type="ARBA" id="ARBA00023204"/>
    </source>
</evidence>
<dbReference type="InterPro" id="IPR016158">
    <property type="entry name" value="Cullin_homology"/>
</dbReference>
<dbReference type="FunFam" id="1.10.10.10:FF:000050">
    <property type="entry name" value="Cullin 4B"/>
    <property type="match status" value="1"/>
</dbReference>
<dbReference type="InterPro" id="IPR016159">
    <property type="entry name" value="Cullin_repeat-like_dom_sf"/>
</dbReference>
<evidence type="ECO:0000259" key="18">
    <source>
        <dbReference type="PROSITE" id="PS50069"/>
    </source>
</evidence>
<evidence type="ECO:0000256" key="17">
    <source>
        <dbReference type="SAM" id="MobiDB-lite"/>
    </source>
</evidence>
<keyword evidence="20" id="KW-1185">Reference proteome</keyword>
<evidence type="ECO:0000256" key="3">
    <source>
        <dbReference type="ARBA" id="ARBA00004906"/>
    </source>
</evidence>
<dbReference type="SMART" id="SM00884">
    <property type="entry name" value="Cullin_Nedd8"/>
    <property type="match status" value="1"/>
</dbReference>
<keyword evidence="10" id="KW-0832">Ubl conjugation</keyword>
<evidence type="ECO:0000256" key="15">
    <source>
        <dbReference type="PROSITE-ProRule" id="PRU00330"/>
    </source>
</evidence>
<keyword evidence="7" id="KW-0597">Phosphoprotein</keyword>
<comment type="caution">
    <text evidence="19">The sequence shown here is derived from an EMBL/GenBank/DDBJ whole genome shotgun (WGS) entry which is preliminary data.</text>
</comment>
<evidence type="ECO:0000256" key="8">
    <source>
        <dbReference type="ARBA" id="ARBA00022763"/>
    </source>
</evidence>
<evidence type="ECO:0000256" key="7">
    <source>
        <dbReference type="ARBA" id="ARBA00022553"/>
    </source>
</evidence>
<keyword evidence="12" id="KW-0539">Nucleus</keyword>